<dbReference type="Proteomes" id="UP001164746">
    <property type="component" value="Chromosome 3"/>
</dbReference>
<keyword evidence="3" id="KW-1185">Reference proteome</keyword>
<name>A0ABY7DS20_MYAAR</name>
<evidence type="ECO:0000313" key="3">
    <source>
        <dbReference type="Proteomes" id="UP001164746"/>
    </source>
</evidence>
<proteinExistence type="predicted"/>
<accession>A0ABY7DS20</accession>
<sequence length="72" mass="7973">MVEIIPFQTLAVLNPLKQTDHTIMQDTDLAGPLVFCLAFGGFLMLGFTWDHFDIGDGDVVQRISLKVVRIGP</sequence>
<gene>
    <name evidence="2" type="ORF">MAR_024071</name>
</gene>
<reference evidence="2" key="1">
    <citation type="submission" date="2022-11" db="EMBL/GenBank/DDBJ databases">
        <title>Centuries of genome instability and evolution in soft-shell clam transmissible cancer (bioRxiv).</title>
        <authorList>
            <person name="Hart S.F.M."/>
            <person name="Yonemitsu M.A."/>
            <person name="Giersch R.M."/>
            <person name="Beal B.F."/>
            <person name="Arriagada G."/>
            <person name="Davis B.W."/>
            <person name="Ostrander E.A."/>
            <person name="Goff S.P."/>
            <person name="Metzger M.J."/>
        </authorList>
    </citation>
    <scope>NUCLEOTIDE SEQUENCE</scope>
    <source>
        <strain evidence="2">MELC-2E11</strain>
        <tissue evidence="2">Siphon/mantle</tissue>
    </source>
</reference>
<protein>
    <submittedName>
        <fullName evidence="2">YIPF5-like protein</fullName>
    </submittedName>
</protein>
<evidence type="ECO:0000256" key="1">
    <source>
        <dbReference type="SAM" id="Phobius"/>
    </source>
</evidence>
<keyword evidence="1" id="KW-0812">Transmembrane</keyword>
<keyword evidence="1" id="KW-0472">Membrane</keyword>
<organism evidence="2 3">
    <name type="scientific">Mya arenaria</name>
    <name type="common">Soft-shell clam</name>
    <dbReference type="NCBI Taxonomy" id="6604"/>
    <lineage>
        <taxon>Eukaryota</taxon>
        <taxon>Metazoa</taxon>
        <taxon>Spiralia</taxon>
        <taxon>Lophotrochozoa</taxon>
        <taxon>Mollusca</taxon>
        <taxon>Bivalvia</taxon>
        <taxon>Autobranchia</taxon>
        <taxon>Heteroconchia</taxon>
        <taxon>Euheterodonta</taxon>
        <taxon>Imparidentia</taxon>
        <taxon>Neoheterodontei</taxon>
        <taxon>Myida</taxon>
        <taxon>Myoidea</taxon>
        <taxon>Myidae</taxon>
        <taxon>Mya</taxon>
    </lineage>
</organism>
<evidence type="ECO:0000313" key="2">
    <source>
        <dbReference type="EMBL" id="WAQ99698.1"/>
    </source>
</evidence>
<dbReference type="EMBL" id="CP111014">
    <property type="protein sequence ID" value="WAQ99698.1"/>
    <property type="molecule type" value="Genomic_DNA"/>
</dbReference>
<keyword evidence="1" id="KW-1133">Transmembrane helix</keyword>
<feature type="transmembrane region" description="Helical" evidence="1">
    <location>
        <begin position="29"/>
        <end position="49"/>
    </location>
</feature>